<dbReference type="Gene3D" id="3.30.70.60">
    <property type="match status" value="1"/>
</dbReference>
<evidence type="ECO:0000256" key="1">
    <source>
        <dbReference type="SAM" id="MobiDB-lite"/>
    </source>
</evidence>
<name>A0A3M8PB43_9BACL</name>
<feature type="compositionally biased region" description="Low complexity" evidence="1">
    <location>
        <begin position="210"/>
        <end position="219"/>
    </location>
</feature>
<feature type="transmembrane region" description="Helical" evidence="2">
    <location>
        <begin position="12"/>
        <end position="30"/>
    </location>
</feature>
<comment type="caution">
    <text evidence="3">The sequence shown here is derived from an EMBL/GenBank/DDBJ whole genome shotgun (WGS) entry which is preliminary data.</text>
</comment>
<evidence type="ECO:0000256" key="2">
    <source>
        <dbReference type="SAM" id="Phobius"/>
    </source>
</evidence>
<dbReference type="AlphaFoldDB" id="A0A3M8PB43"/>
<evidence type="ECO:0000313" key="4">
    <source>
        <dbReference type="Proteomes" id="UP000275473"/>
    </source>
</evidence>
<dbReference type="InterPro" id="IPR014717">
    <property type="entry name" value="Transl_elong_EF1B/ribsomal_bS6"/>
</dbReference>
<keyword evidence="2" id="KW-0472">Membrane</keyword>
<feature type="region of interest" description="Disordered" evidence="1">
    <location>
        <begin position="200"/>
        <end position="250"/>
    </location>
</feature>
<dbReference type="EMBL" id="RIAX01000001">
    <property type="protein sequence ID" value="RNF40936.1"/>
    <property type="molecule type" value="Genomic_DNA"/>
</dbReference>
<accession>A0A3M8PB43</accession>
<evidence type="ECO:0000313" key="3">
    <source>
        <dbReference type="EMBL" id="RNF40936.1"/>
    </source>
</evidence>
<feature type="compositionally biased region" description="Acidic residues" evidence="1">
    <location>
        <begin position="223"/>
        <end position="233"/>
    </location>
</feature>
<dbReference type="OrthoDB" id="2427034at2"/>
<dbReference type="Proteomes" id="UP000275473">
    <property type="component" value="Unassembled WGS sequence"/>
</dbReference>
<dbReference type="RefSeq" id="WP_123163686.1">
    <property type="nucleotide sequence ID" value="NZ_RIAX01000001.1"/>
</dbReference>
<gene>
    <name evidence="3" type="ORF">EEX84_00860</name>
</gene>
<keyword evidence="2" id="KW-1133">Transmembrane helix</keyword>
<protein>
    <submittedName>
        <fullName evidence="3">Pilus assembly protein PilO</fullName>
    </submittedName>
</protein>
<organism evidence="3 4">
    <name type="scientific">Planococcus salinus</name>
    <dbReference type="NCBI Taxonomy" id="1848460"/>
    <lineage>
        <taxon>Bacteria</taxon>
        <taxon>Bacillati</taxon>
        <taxon>Bacillota</taxon>
        <taxon>Bacilli</taxon>
        <taxon>Bacillales</taxon>
        <taxon>Caryophanaceae</taxon>
        <taxon>Planococcus</taxon>
    </lineage>
</organism>
<keyword evidence="4" id="KW-1185">Reference proteome</keyword>
<keyword evidence="2" id="KW-0812">Transmembrane</keyword>
<proteinExistence type="predicted"/>
<sequence>MSSLTKRQKELGLIILAVVFLLALVAYAYFTLYAPARDAREQAEQTLSSEREVLMALESQLAELPDGEPVSISKLQQKVAIEPLTDLIVLQIEQAELLSESLVTSINFTEGAFELLQPVEGVENIQEVLTSISLEAPDYESILTFIGEIEAMERIMVIDSIAFGGYPEITQRGVEPESLSVTLNFSAFYRPDLVALQDTVPKVDAPPPANKANPMPQNNGTDLADEEGDDTADEQVQVDVDVDVEQSAGE</sequence>
<reference evidence="3 4" key="1">
    <citation type="journal article" date="2018" name="Int. J. Syst. Evol. Microbiol.">
        <title>Planococcus salinus sp. nov., a moderately halophilic bacterium isolated from a saline-alkali soil.</title>
        <authorList>
            <person name="Gan L."/>
        </authorList>
    </citation>
    <scope>NUCLEOTIDE SEQUENCE [LARGE SCALE GENOMIC DNA]</scope>
    <source>
        <strain evidence="3 4">LCB217</strain>
    </source>
</reference>